<dbReference type="SUPFAM" id="SSF52540">
    <property type="entry name" value="P-loop containing nucleoside triphosphate hydrolases"/>
    <property type="match status" value="1"/>
</dbReference>
<organism evidence="3 4">
    <name type="scientific">Planktothrix pseudagardhii</name>
    <dbReference type="NCBI Taxonomy" id="132604"/>
    <lineage>
        <taxon>Bacteria</taxon>
        <taxon>Bacillati</taxon>
        <taxon>Cyanobacteriota</taxon>
        <taxon>Cyanophyceae</taxon>
        <taxon>Oscillatoriophycideae</taxon>
        <taxon>Oscillatoriales</taxon>
        <taxon>Microcoleaceae</taxon>
        <taxon>Planktothrix</taxon>
    </lineage>
</organism>
<dbReference type="Pfam" id="PF24883">
    <property type="entry name" value="NPHP3_N"/>
    <property type="match status" value="1"/>
</dbReference>
<dbReference type="InterPro" id="IPR056884">
    <property type="entry name" value="NPHP3-like_N"/>
</dbReference>
<evidence type="ECO:0000313" key="4">
    <source>
        <dbReference type="Proteomes" id="UP001153719"/>
    </source>
</evidence>
<dbReference type="Proteomes" id="UP001153719">
    <property type="component" value="Chromosome"/>
</dbReference>
<gene>
    <name evidence="3" type="ORF">NO713_03242</name>
</gene>
<dbReference type="Gene3D" id="3.40.50.300">
    <property type="entry name" value="P-loop containing nucleotide triphosphate hydrolases"/>
    <property type="match status" value="1"/>
</dbReference>
<dbReference type="AlphaFoldDB" id="A0A9W4CT12"/>
<dbReference type="PANTHER" id="PTHR19871:SF14">
    <property type="entry name" value="DUF4062 DOMAIN-CONTAINING PROTEIN"/>
    <property type="match status" value="1"/>
</dbReference>
<sequence length="489" mass="57524">MEWETFIKNIAGKQGLLPDETETLLARFPSENKKCQEKDLAKKFIITEDAVGKRMQLIYEKFDNLLPGLSKPRGAGKSNKLHQYLRQQFYQQNDPPISHPPQKLTTGFESLIEEKVKNFQGREFVFDEFQQFLTQKDRGYFVIIGEPGMGKSAIASKYTIDYQTIHYFNDISIGRTSLEQFLTEFRQQLIQRFNIQDAEQFDLSKLLQAISEKYLNNEKEKKYEKLVLVVDALDEVQQEGAGNLLYLPYTLPKNVYFLMTRRPYSQEEKRFSVAPGLEQILDLREEKYKMLTKNDIRGYIRCFITHDPEHCQNLQDWISKAGMTQEEFIEVLTEKSDYNFMYLRFVLPDISKGYYPNLKSNELPKGLEEYYYKHWQRLGMDQPRNRLKAVVLAMLSVINKPVSAEAIANCTQNQTVYDVEDVLKSKDWMGFLRSYPYKGEICYTLYHKSFADFLSKQTVIKREANQLLDRYTDGFWDDNEGEDNNNEEE</sequence>
<evidence type="ECO:0000313" key="3">
    <source>
        <dbReference type="EMBL" id="CAD5961696.1"/>
    </source>
</evidence>
<evidence type="ECO:0000256" key="1">
    <source>
        <dbReference type="ARBA" id="ARBA00022737"/>
    </source>
</evidence>
<evidence type="ECO:0000259" key="2">
    <source>
        <dbReference type="Pfam" id="PF24883"/>
    </source>
</evidence>
<keyword evidence="4" id="KW-1185">Reference proteome</keyword>
<dbReference type="InterPro" id="IPR052752">
    <property type="entry name" value="NACHT-WD_repeat"/>
</dbReference>
<protein>
    <recommendedName>
        <fullName evidence="2">Nephrocystin 3-like N-terminal domain-containing protein</fullName>
    </recommendedName>
</protein>
<name>A0A9W4CT12_9CYAN</name>
<dbReference type="EMBL" id="LR882967">
    <property type="protein sequence ID" value="CAD5961696.1"/>
    <property type="molecule type" value="Genomic_DNA"/>
</dbReference>
<dbReference type="KEGG" id="ppsu:NO713_03242"/>
<feature type="domain" description="Nephrocystin 3-like N-terminal" evidence="2">
    <location>
        <begin position="127"/>
        <end position="239"/>
    </location>
</feature>
<accession>A0A9W4CT12</accession>
<keyword evidence="1" id="KW-0677">Repeat</keyword>
<dbReference type="PANTHER" id="PTHR19871">
    <property type="entry name" value="BETA TRANSDUCIN-RELATED PROTEIN"/>
    <property type="match status" value="1"/>
</dbReference>
<dbReference type="InterPro" id="IPR027417">
    <property type="entry name" value="P-loop_NTPase"/>
</dbReference>
<reference evidence="3" key="1">
    <citation type="submission" date="2020-09" db="EMBL/GenBank/DDBJ databases">
        <authorList>
            <person name="Blom J."/>
        </authorList>
    </citation>
    <scope>NUCLEOTIDE SEQUENCE</scope>
    <source>
        <strain evidence="3">No.713</strain>
    </source>
</reference>
<dbReference type="RefSeq" id="WP_254174177.1">
    <property type="nucleotide sequence ID" value="NZ_LR882967.1"/>
</dbReference>
<proteinExistence type="predicted"/>